<evidence type="ECO:0000256" key="14">
    <source>
        <dbReference type="ARBA" id="ARBA00032575"/>
    </source>
</evidence>
<comment type="pathway">
    <text evidence="2">Lipid metabolism; sphingolipid metabolism.</text>
</comment>
<keyword evidence="10 15" id="KW-1133">Transmembrane helix</keyword>
<dbReference type="InterPro" id="IPR025993">
    <property type="entry name" value="Ceramide_glucosylTrfase"/>
</dbReference>
<evidence type="ECO:0000256" key="12">
    <source>
        <dbReference type="ARBA" id="ARBA00031017"/>
    </source>
</evidence>
<dbReference type="EMBL" id="BSXU01000322">
    <property type="protein sequence ID" value="GMG20252.1"/>
    <property type="molecule type" value="Genomic_DNA"/>
</dbReference>
<evidence type="ECO:0000256" key="6">
    <source>
        <dbReference type="ARBA" id="ARBA00019988"/>
    </source>
</evidence>
<feature type="transmembrane region" description="Helical" evidence="15">
    <location>
        <begin position="34"/>
        <end position="58"/>
    </location>
</feature>
<evidence type="ECO:0000256" key="13">
    <source>
        <dbReference type="ARBA" id="ARBA00031543"/>
    </source>
</evidence>
<evidence type="ECO:0000313" key="17">
    <source>
        <dbReference type="Proteomes" id="UP001165063"/>
    </source>
</evidence>
<evidence type="ECO:0000256" key="10">
    <source>
        <dbReference type="ARBA" id="ARBA00022989"/>
    </source>
</evidence>
<dbReference type="GO" id="GO:0016020">
    <property type="term" value="C:membrane"/>
    <property type="evidence" value="ECO:0007669"/>
    <property type="project" value="UniProtKB-SubCell"/>
</dbReference>
<dbReference type="Gene3D" id="3.90.550.10">
    <property type="entry name" value="Spore Coat Polysaccharide Biosynthesis Protein SpsA, Chain A"/>
    <property type="match status" value="1"/>
</dbReference>
<dbReference type="SUPFAM" id="SSF53448">
    <property type="entry name" value="Nucleotide-diphospho-sugar transferases"/>
    <property type="match status" value="1"/>
</dbReference>
<evidence type="ECO:0000256" key="9">
    <source>
        <dbReference type="ARBA" id="ARBA00022692"/>
    </source>
</evidence>
<keyword evidence="7" id="KW-0328">Glycosyltransferase</keyword>
<dbReference type="CDD" id="cd02520">
    <property type="entry name" value="Glucosylceramide_synthase"/>
    <property type="match status" value="1"/>
</dbReference>
<dbReference type="EC" id="2.4.1.80" evidence="5"/>
<keyword evidence="9 15" id="KW-0812">Transmembrane</keyword>
<keyword evidence="8" id="KW-0808">Transferase</keyword>
<dbReference type="GO" id="GO:0008120">
    <property type="term" value="F:ceramide glucosyltransferase activity"/>
    <property type="evidence" value="ECO:0007669"/>
    <property type="project" value="UniProtKB-EC"/>
</dbReference>
<dbReference type="Pfam" id="PF13506">
    <property type="entry name" value="Glyco_transf_21"/>
    <property type="match status" value="1"/>
</dbReference>
<evidence type="ECO:0000256" key="5">
    <source>
        <dbReference type="ARBA" id="ARBA00012699"/>
    </source>
</evidence>
<accession>A0A9W6YSS3</accession>
<sequence length="505" mass="57782">MPMNNNSRNYAIVDPSTQQPIPETMEFSLLTKSLAVIFFIWYLVVLTLAYNGFFEILMKFNRRSRHQMDIKIDDENLEGVTILRPLKGIDPEMELCLESSFQQYYPNEKLEILFCVQDANDPAVALAQHLINKYPKVDAKLLVDSDQSHKDNYGVNPKVNNLMKGYKSSKFDIIWICDSNVWARPDTLRRSVYSLVHSLDDGRFTKRPVKLVHHAPLAISLSQHIMGAKLDEMFLSTSHCKFYVSLNKVAVAPCVNGKSNLYRKSDLNLAVSRIGEMAIQPSLDGMSGDQLRDAKYYSLLENHGLAFFARYIGEDNMIGIALWNHCGGRTGLTGDCVMQPLGGQNSWIDYCLRRMRWLRVRKYMVLAATMLEPSTECLLCGVYGTFAVSVLFLGCGFNKMWFCMHVLIWFLTDYFQVHYLFQSVRDTSNINSELLPYFLKASFKLDANIPKLPGKRLISLRRFVPMWIMREILALPIWIAAVVGSRVDWRGQPFKIKADLSAEAL</sequence>
<dbReference type="PANTHER" id="PTHR12726:SF0">
    <property type="entry name" value="CERAMIDE GLUCOSYLTRANSFERASE"/>
    <property type="match status" value="1"/>
</dbReference>
<comment type="caution">
    <text evidence="16">The sequence shown here is derived from an EMBL/GenBank/DDBJ whole genome shotgun (WGS) entry which is preliminary data.</text>
</comment>
<proteinExistence type="inferred from homology"/>
<comment type="similarity">
    <text evidence="4">Belongs to the glycosyltransferase 2 family.</text>
</comment>
<dbReference type="OrthoDB" id="1483400at2759"/>
<evidence type="ECO:0000256" key="11">
    <source>
        <dbReference type="ARBA" id="ARBA00023136"/>
    </source>
</evidence>
<comment type="pathway">
    <text evidence="3">Sphingolipid metabolism.</text>
</comment>
<evidence type="ECO:0000256" key="2">
    <source>
        <dbReference type="ARBA" id="ARBA00004760"/>
    </source>
</evidence>
<evidence type="ECO:0000256" key="4">
    <source>
        <dbReference type="ARBA" id="ARBA00006739"/>
    </source>
</evidence>
<feature type="transmembrane region" description="Helical" evidence="15">
    <location>
        <begin position="363"/>
        <end position="384"/>
    </location>
</feature>
<feature type="transmembrane region" description="Helical" evidence="15">
    <location>
        <begin position="390"/>
        <end position="411"/>
    </location>
</feature>
<organism evidence="16 17">
    <name type="scientific">Ambrosiozyma monospora</name>
    <name type="common">Yeast</name>
    <name type="synonym">Endomycopsis monosporus</name>
    <dbReference type="NCBI Taxonomy" id="43982"/>
    <lineage>
        <taxon>Eukaryota</taxon>
        <taxon>Fungi</taxon>
        <taxon>Dikarya</taxon>
        <taxon>Ascomycota</taxon>
        <taxon>Saccharomycotina</taxon>
        <taxon>Pichiomycetes</taxon>
        <taxon>Pichiales</taxon>
        <taxon>Pichiaceae</taxon>
        <taxon>Ambrosiozyma</taxon>
    </lineage>
</organism>
<evidence type="ECO:0000256" key="1">
    <source>
        <dbReference type="ARBA" id="ARBA00004141"/>
    </source>
</evidence>
<dbReference type="Proteomes" id="UP001165063">
    <property type="component" value="Unassembled WGS sequence"/>
</dbReference>
<evidence type="ECO:0000313" key="16">
    <source>
        <dbReference type="EMBL" id="GMG20252.1"/>
    </source>
</evidence>
<evidence type="ECO:0000256" key="8">
    <source>
        <dbReference type="ARBA" id="ARBA00022679"/>
    </source>
</evidence>
<dbReference type="GO" id="GO:0006679">
    <property type="term" value="P:glucosylceramide biosynthetic process"/>
    <property type="evidence" value="ECO:0007669"/>
    <property type="project" value="TreeGrafter"/>
</dbReference>
<evidence type="ECO:0000256" key="3">
    <source>
        <dbReference type="ARBA" id="ARBA00004991"/>
    </source>
</evidence>
<evidence type="ECO:0000256" key="7">
    <source>
        <dbReference type="ARBA" id="ARBA00022676"/>
    </source>
</evidence>
<comment type="subcellular location">
    <subcellularLocation>
        <location evidence="1">Membrane</location>
        <topology evidence="1">Multi-pass membrane protein</topology>
    </subcellularLocation>
</comment>
<evidence type="ECO:0000256" key="15">
    <source>
        <dbReference type="SAM" id="Phobius"/>
    </source>
</evidence>
<protein>
    <recommendedName>
        <fullName evidence="6">Ceramide glucosyltransferase</fullName>
        <ecNumber evidence="5">2.4.1.80</ecNumber>
    </recommendedName>
    <alternativeName>
        <fullName evidence="13">Glucosylceramide synthase</fullName>
    </alternativeName>
    <alternativeName>
        <fullName evidence="14">UDP-glucose ceramide glucosyltransferase</fullName>
    </alternativeName>
    <alternativeName>
        <fullName evidence="12">UDP-glucose:N-acylsphingosine D-glucosyltransferase</fullName>
    </alternativeName>
</protein>
<keyword evidence="17" id="KW-1185">Reference proteome</keyword>
<dbReference type="AlphaFoldDB" id="A0A9W6YSS3"/>
<gene>
    <name evidence="16" type="ORF">Amon01_000109100</name>
</gene>
<dbReference type="PANTHER" id="PTHR12726">
    <property type="entry name" value="CERAMIDE GLUCOSYLTRANSFERASE"/>
    <property type="match status" value="1"/>
</dbReference>
<name>A0A9W6YSS3_AMBMO</name>
<dbReference type="InterPro" id="IPR029044">
    <property type="entry name" value="Nucleotide-diphossugar_trans"/>
</dbReference>
<reference evidence="16" key="1">
    <citation type="submission" date="2023-04" db="EMBL/GenBank/DDBJ databases">
        <title>Ambrosiozyma monospora NBRC 1965.</title>
        <authorList>
            <person name="Ichikawa N."/>
            <person name="Sato H."/>
            <person name="Tonouchi N."/>
        </authorList>
    </citation>
    <scope>NUCLEOTIDE SEQUENCE</scope>
    <source>
        <strain evidence="16">NBRC 1965</strain>
    </source>
</reference>
<keyword evidence="11 15" id="KW-0472">Membrane</keyword>